<feature type="region of interest" description="Disordered" evidence="1">
    <location>
        <begin position="82"/>
        <end position="101"/>
    </location>
</feature>
<dbReference type="STRING" id="1307763.L21SP4_01658"/>
<feature type="region of interest" description="Disordered" evidence="1">
    <location>
        <begin position="21"/>
        <end position="75"/>
    </location>
</feature>
<dbReference type="Proteomes" id="UP000035268">
    <property type="component" value="Chromosome"/>
</dbReference>
<keyword evidence="3" id="KW-1185">Reference proteome</keyword>
<sequence length="157" mass="17423" precursor="true">MKTTVIRVYLTLGLVSLLTGCGESDRREEPSPPPTTEDLKEQVGDAGRTASRYLQQKQQEAVDSAGEKVDQWRGNVDDMKQQLEDKTASATAKSKEDIEQLQSDLQDRMKALESKWKTVQAEGAEAWGEMQAGFAAAAEELKQAYDRAADELKKESQ</sequence>
<feature type="compositionally biased region" description="Basic and acidic residues" evidence="1">
    <location>
        <begin position="82"/>
        <end position="98"/>
    </location>
</feature>
<proteinExistence type="predicted"/>
<evidence type="ECO:0000313" key="2">
    <source>
        <dbReference type="EMBL" id="AKJ64901.1"/>
    </source>
</evidence>
<accession>A0A0G3EEL1</accession>
<feature type="compositionally biased region" description="Basic and acidic residues" evidence="1">
    <location>
        <begin position="65"/>
        <end position="75"/>
    </location>
</feature>
<organism evidence="2 3">
    <name type="scientific">Kiritimatiella glycovorans</name>
    <dbReference type="NCBI Taxonomy" id="1307763"/>
    <lineage>
        <taxon>Bacteria</taxon>
        <taxon>Pseudomonadati</taxon>
        <taxon>Kiritimatiellota</taxon>
        <taxon>Kiritimatiellia</taxon>
        <taxon>Kiritimatiellales</taxon>
        <taxon>Kiritimatiellaceae</taxon>
        <taxon>Kiritimatiella</taxon>
    </lineage>
</organism>
<name>A0A0G3EEL1_9BACT</name>
<evidence type="ECO:0000256" key="1">
    <source>
        <dbReference type="SAM" id="MobiDB-lite"/>
    </source>
</evidence>
<dbReference type="Gene3D" id="1.20.120.20">
    <property type="entry name" value="Apolipoprotein"/>
    <property type="match status" value="1"/>
</dbReference>
<reference evidence="3" key="1">
    <citation type="submission" date="2015-02" db="EMBL/GenBank/DDBJ databases">
        <title>Description and complete genome sequence of the first cultured representative of the subdivision 5 of the Verrucomicrobia phylum.</title>
        <authorList>
            <person name="Spring S."/>
            <person name="Bunk B."/>
            <person name="Sproer C."/>
            <person name="Klenk H.-P."/>
        </authorList>
    </citation>
    <scope>NUCLEOTIDE SEQUENCE [LARGE SCALE GENOMIC DNA]</scope>
    <source>
        <strain evidence="3">L21-Fru-AB</strain>
    </source>
</reference>
<dbReference type="RefSeq" id="WP_052882184.1">
    <property type="nucleotide sequence ID" value="NZ_CP010904.1"/>
</dbReference>
<feature type="compositionally biased region" description="Polar residues" evidence="1">
    <location>
        <begin position="52"/>
        <end position="61"/>
    </location>
</feature>
<gene>
    <name evidence="2" type="ORF">L21SP4_01658</name>
</gene>
<dbReference type="KEGG" id="vbl:L21SP4_01658"/>
<reference evidence="2 3" key="2">
    <citation type="journal article" date="2016" name="ISME J.">
        <title>Characterization of the first cultured representative of Verrucomicrobia subdivision 5 indicates the proposal of a novel phylum.</title>
        <authorList>
            <person name="Spring S."/>
            <person name="Bunk B."/>
            <person name="Sproer C."/>
            <person name="Schumann P."/>
            <person name="Rohde M."/>
            <person name="Tindall B.J."/>
            <person name="Klenk H.P."/>
        </authorList>
    </citation>
    <scope>NUCLEOTIDE SEQUENCE [LARGE SCALE GENOMIC DNA]</scope>
    <source>
        <strain evidence="2 3">L21-Fru-AB</strain>
    </source>
</reference>
<dbReference type="PROSITE" id="PS51257">
    <property type="entry name" value="PROKAR_LIPOPROTEIN"/>
    <property type="match status" value="1"/>
</dbReference>
<dbReference type="SUPFAM" id="SSF58113">
    <property type="entry name" value="Apolipoprotein A-I"/>
    <property type="match status" value="1"/>
</dbReference>
<evidence type="ECO:0000313" key="3">
    <source>
        <dbReference type="Proteomes" id="UP000035268"/>
    </source>
</evidence>
<dbReference type="EMBL" id="CP010904">
    <property type="protein sequence ID" value="AKJ64901.1"/>
    <property type="molecule type" value="Genomic_DNA"/>
</dbReference>
<protein>
    <submittedName>
        <fullName evidence="2">Uncharacterized protein</fullName>
    </submittedName>
</protein>
<dbReference type="AlphaFoldDB" id="A0A0G3EEL1"/>